<evidence type="ECO:0000259" key="6">
    <source>
        <dbReference type="PROSITE" id="PS00125"/>
    </source>
</evidence>
<dbReference type="InterPro" id="IPR006186">
    <property type="entry name" value="Ser/Thr-sp_prot-phosphatase"/>
</dbReference>
<dbReference type="InterPro" id="IPR051134">
    <property type="entry name" value="PPP_phosphatase"/>
</dbReference>
<reference evidence="7" key="1">
    <citation type="submission" date="2023-08" db="EMBL/GenBank/DDBJ databases">
        <authorList>
            <person name="Chen Y."/>
            <person name="Shah S."/>
            <person name="Dougan E. K."/>
            <person name="Thang M."/>
            <person name="Chan C."/>
        </authorList>
    </citation>
    <scope>NUCLEOTIDE SEQUENCE</scope>
</reference>
<comment type="similarity">
    <text evidence="4">Belongs to the PPP phosphatase family.</text>
</comment>
<protein>
    <recommendedName>
        <fullName evidence="4">Serine/threonine-protein phosphatase</fullName>
        <ecNumber evidence="4">3.1.3.16</ecNumber>
    </recommendedName>
</protein>
<evidence type="ECO:0000256" key="1">
    <source>
        <dbReference type="ARBA" id="ARBA00001936"/>
    </source>
</evidence>
<dbReference type="GO" id="GO:0004722">
    <property type="term" value="F:protein serine/threonine phosphatase activity"/>
    <property type="evidence" value="ECO:0007669"/>
    <property type="project" value="UniProtKB-EC"/>
</dbReference>
<dbReference type="PANTHER" id="PTHR45668">
    <property type="entry name" value="SERINE/THREONINE-PROTEIN PHOSPHATASE 5-RELATED"/>
    <property type="match status" value="1"/>
</dbReference>
<evidence type="ECO:0000256" key="2">
    <source>
        <dbReference type="ARBA" id="ARBA00022723"/>
    </source>
</evidence>
<evidence type="ECO:0000256" key="5">
    <source>
        <dbReference type="SAM" id="MobiDB-lite"/>
    </source>
</evidence>
<keyword evidence="8" id="KW-1185">Reference proteome</keyword>
<dbReference type="SUPFAM" id="SSF56300">
    <property type="entry name" value="Metallo-dependent phosphatases"/>
    <property type="match status" value="1"/>
</dbReference>
<dbReference type="CDD" id="cd00144">
    <property type="entry name" value="MPP_PPP_family"/>
    <property type="match status" value="1"/>
</dbReference>
<dbReference type="EMBL" id="CAUJNA010002224">
    <property type="protein sequence ID" value="CAJ1391849.1"/>
    <property type="molecule type" value="Genomic_DNA"/>
</dbReference>
<comment type="cofactor">
    <cofactor evidence="1">
        <name>Mn(2+)</name>
        <dbReference type="ChEBI" id="CHEBI:29035"/>
    </cofactor>
</comment>
<evidence type="ECO:0000256" key="3">
    <source>
        <dbReference type="ARBA" id="ARBA00023211"/>
    </source>
</evidence>
<feature type="region of interest" description="Disordered" evidence="5">
    <location>
        <begin position="161"/>
        <end position="188"/>
    </location>
</feature>
<sequence length="421" mass="46252">MSAAGPELAEPSGEPAPASGVALLLRTAAEACLPALRAQIEAQDLLPQQALGALSFCCEVLSRVLVNLEDPAALAKFGKLKVAALRKRLTRRPELAEKVLQAAGFREAGDHLEWGPESPEAVSWGGVGWMAIESFTDEDEYDPDIKLTVIRDFSGDIMRQRRKKGLGDTSSTSDTESPGTDSLTSSEFKSYEPEDAITNWGVLVGKAIWCRMKGPGQNGNRRKLGLVSAAFAGTYGHCLNFTATPSEKERERSKPRQARGAQRRAATVVSQLQELVKRVSKETEDKLDGRWKEDALSFLFSADYVDTLIMLASGARRCFEQEQTVVQARQPCRVFGDIHGQLRDLLLFFHAFGLPGQGRSVVFNGDFVDRGAHQLEVIGVLFALKITYPSHVWLVRGNHEDSCMNRPAAVQKHPAHLEHCQ</sequence>
<feature type="region of interest" description="Disordered" evidence="5">
    <location>
        <begin position="244"/>
        <end position="264"/>
    </location>
</feature>
<evidence type="ECO:0000313" key="7">
    <source>
        <dbReference type="EMBL" id="CAJ1391849.1"/>
    </source>
</evidence>
<dbReference type="Gene3D" id="3.60.21.10">
    <property type="match status" value="1"/>
</dbReference>
<dbReference type="InterPro" id="IPR004843">
    <property type="entry name" value="Calcineurin-like_PHP"/>
</dbReference>
<dbReference type="Proteomes" id="UP001178507">
    <property type="component" value="Unassembled WGS sequence"/>
</dbReference>
<organism evidence="7 8">
    <name type="scientific">Effrenium voratum</name>
    <dbReference type="NCBI Taxonomy" id="2562239"/>
    <lineage>
        <taxon>Eukaryota</taxon>
        <taxon>Sar</taxon>
        <taxon>Alveolata</taxon>
        <taxon>Dinophyceae</taxon>
        <taxon>Suessiales</taxon>
        <taxon>Symbiodiniaceae</taxon>
        <taxon>Effrenium</taxon>
    </lineage>
</organism>
<dbReference type="PROSITE" id="PS00125">
    <property type="entry name" value="SER_THR_PHOSPHATASE"/>
    <property type="match status" value="1"/>
</dbReference>
<evidence type="ECO:0000313" key="8">
    <source>
        <dbReference type="Proteomes" id="UP001178507"/>
    </source>
</evidence>
<gene>
    <name evidence="7" type="ORF">EVOR1521_LOCUS17105</name>
</gene>
<feature type="compositionally biased region" description="Polar residues" evidence="5">
    <location>
        <begin position="168"/>
        <end position="188"/>
    </location>
</feature>
<dbReference type="Pfam" id="PF00149">
    <property type="entry name" value="Metallophos"/>
    <property type="match status" value="1"/>
</dbReference>
<name>A0AA36IS27_9DINO</name>
<dbReference type="GO" id="GO:0046872">
    <property type="term" value="F:metal ion binding"/>
    <property type="evidence" value="ECO:0007669"/>
    <property type="project" value="UniProtKB-KW"/>
</dbReference>
<feature type="domain" description="Serine/threonine specific protein phosphatases" evidence="6">
    <location>
        <begin position="395"/>
        <end position="400"/>
    </location>
</feature>
<evidence type="ECO:0000256" key="4">
    <source>
        <dbReference type="RuleBase" id="RU004273"/>
    </source>
</evidence>
<dbReference type="SMART" id="SM00156">
    <property type="entry name" value="PP2Ac"/>
    <property type="match status" value="1"/>
</dbReference>
<dbReference type="InterPro" id="IPR029052">
    <property type="entry name" value="Metallo-depent_PP-like"/>
</dbReference>
<dbReference type="PRINTS" id="PR00114">
    <property type="entry name" value="STPHPHTASE"/>
</dbReference>
<dbReference type="PANTHER" id="PTHR45668:SF5">
    <property type="entry name" value="SERINE_THREONINE-PROTEIN PHOSPHATASE 5"/>
    <property type="match status" value="1"/>
</dbReference>
<keyword evidence="4" id="KW-0378">Hydrolase</keyword>
<comment type="caution">
    <text evidence="7">The sequence shown here is derived from an EMBL/GenBank/DDBJ whole genome shotgun (WGS) entry which is preliminary data.</text>
</comment>
<proteinExistence type="inferred from homology"/>
<comment type="catalytic activity">
    <reaction evidence="4">
        <text>O-phospho-L-threonyl-[protein] + H2O = L-threonyl-[protein] + phosphate</text>
        <dbReference type="Rhea" id="RHEA:47004"/>
        <dbReference type="Rhea" id="RHEA-COMP:11060"/>
        <dbReference type="Rhea" id="RHEA-COMP:11605"/>
        <dbReference type="ChEBI" id="CHEBI:15377"/>
        <dbReference type="ChEBI" id="CHEBI:30013"/>
        <dbReference type="ChEBI" id="CHEBI:43474"/>
        <dbReference type="ChEBI" id="CHEBI:61977"/>
        <dbReference type="EC" id="3.1.3.16"/>
    </reaction>
</comment>
<accession>A0AA36IS27</accession>
<keyword evidence="3" id="KW-0464">Manganese</keyword>
<keyword evidence="2" id="KW-0479">Metal-binding</keyword>
<dbReference type="EC" id="3.1.3.16" evidence="4"/>
<dbReference type="AlphaFoldDB" id="A0AA36IS27"/>